<name>G2R6H2_THETT</name>
<dbReference type="SUPFAM" id="SSF50370">
    <property type="entry name" value="Ricin B-like lectins"/>
    <property type="match status" value="1"/>
</dbReference>
<evidence type="ECO:0000313" key="3">
    <source>
        <dbReference type="Proteomes" id="UP000008181"/>
    </source>
</evidence>
<accession>G2R6H2</accession>
<reference evidence="2 3" key="1">
    <citation type="journal article" date="2011" name="Nat. Biotechnol.">
        <title>Comparative genomic analysis of the thermophilic biomass-degrading fungi Myceliophthora thermophila and Thielavia terrestris.</title>
        <authorList>
            <person name="Berka R.M."/>
            <person name="Grigoriev I.V."/>
            <person name="Otillar R."/>
            <person name="Salamov A."/>
            <person name="Grimwood J."/>
            <person name="Reid I."/>
            <person name="Ishmael N."/>
            <person name="John T."/>
            <person name="Darmond C."/>
            <person name="Moisan M.-C."/>
            <person name="Henrissat B."/>
            <person name="Coutinho P.M."/>
            <person name="Lombard V."/>
            <person name="Natvig D.O."/>
            <person name="Lindquist E."/>
            <person name="Schmutz J."/>
            <person name="Lucas S."/>
            <person name="Harris P."/>
            <person name="Powlowski J."/>
            <person name="Bellemare A."/>
            <person name="Taylor D."/>
            <person name="Butler G."/>
            <person name="de Vries R.P."/>
            <person name="Allijn I.E."/>
            <person name="van den Brink J."/>
            <person name="Ushinsky S."/>
            <person name="Storms R."/>
            <person name="Powell A.J."/>
            <person name="Paulsen I.T."/>
            <person name="Elbourne L.D.H."/>
            <person name="Baker S.E."/>
            <person name="Magnuson J."/>
            <person name="LaBoissiere S."/>
            <person name="Clutterbuck A.J."/>
            <person name="Martinez D."/>
            <person name="Wogulis M."/>
            <person name="de Leon A.L."/>
            <person name="Rey M.W."/>
            <person name="Tsang A."/>
        </authorList>
    </citation>
    <scope>NUCLEOTIDE SEQUENCE [LARGE SCALE GENOMIC DNA]</scope>
    <source>
        <strain evidence="3">ATCC 38088 / NRRL 8126</strain>
    </source>
</reference>
<gene>
    <name evidence="2" type="ORF">THITE_117309</name>
</gene>
<dbReference type="KEGG" id="ttt:THITE_117309"/>
<dbReference type="Proteomes" id="UP000008181">
    <property type="component" value="Chromosome 3"/>
</dbReference>
<dbReference type="InterPro" id="IPR035992">
    <property type="entry name" value="Ricin_B-like_lectins"/>
</dbReference>
<dbReference type="GeneID" id="11518806"/>
<protein>
    <recommendedName>
        <fullName evidence="4">Ricin B lectin domain-containing protein</fullName>
    </recommendedName>
</protein>
<dbReference type="OrthoDB" id="3066851at2759"/>
<proteinExistence type="predicted"/>
<dbReference type="RefSeq" id="XP_003654789.1">
    <property type="nucleotide sequence ID" value="XM_003654741.1"/>
</dbReference>
<keyword evidence="3" id="KW-1185">Reference proteome</keyword>
<evidence type="ECO:0000256" key="1">
    <source>
        <dbReference type="SAM" id="MobiDB-lite"/>
    </source>
</evidence>
<evidence type="ECO:0000313" key="2">
    <source>
        <dbReference type="EMBL" id="AEO68453.1"/>
    </source>
</evidence>
<dbReference type="EMBL" id="CP003011">
    <property type="protein sequence ID" value="AEO68453.1"/>
    <property type="molecule type" value="Genomic_DNA"/>
</dbReference>
<feature type="region of interest" description="Disordered" evidence="1">
    <location>
        <begin position="145"/>
        <end position="164"/>
    </location>
</feature>
<dbReference type="AlphaFoldDB" id="G2R6H2"/>
<evidence type="ECO:0008006" key="4">
    <source>
        <dbReference type="Google" id="ProtNLM"/>
    </source>
</evidence>
<sequence length="196" mass="21035">MDQILHLVNGHNGLLLALNSAHDGVLGKALDRSDADEAQAFRVTSSDASGEILKVYGKLRWLAFNPGSTVHAVHSRGAASKWHVSMVEPAHYFYLKTGDGRCLAMHGHTVKVEPFTGSERQQWWGISHRNSAELIGKVDEIEGLGDGGSESYPGGSNPPAPPVDSGNICGNPMCGRTFICAADYNRRVQPLGYPGV</sequence>
<organism evidence="2 3">
    <name type="scientific">Thermothielavioides terrestris (strain ATCC 38088 / NRRL 8126)</name>
    <name type="common">Thielavia terrestris</name>
    <dbReference type="NCBI Taxonomy" id="578455"/>
    <lineage>
        <taxon>Eukaryota</taxon>
        <taxon>Fungi</taxon>
        <taxon>Dikarya</taxon>
        <taxon>Ascomycota</taxon>
        <taxon>Pezizomycotina</taxon>
        <taxon>Sordariomycetes</taxon>
        <taxon>Sordariomycetidae</taxon>
        <taxon>Sordariales</taxon>
        <taxon>Chaetomiaceae</taxon>
        <taxon>Thermothielavioides</taxon>
        <taxon>Thermothielavioides terrestris</taxon>
    </lineage>
</organism>
<dbReference type="HOGENOM" id="CLU_1391100_0_0_1"/>